<keyword evidence="2" id="KW-1185">Reference proteome</keyword>
<sequence length="169" mass="18343">MCGCTAGDIDRGHNTFENGNLKWDGKALPEPSVEILLHQIQIPSIQALFNETIAELEVELSRPGKLIVADAGGKLCLEASGAKVDSIDGLSSSSQGLEKESILVAMRDQSCLAGVEKLMTELAVYCSGILQFLQFPLLESRDYLRQAFARYPFDGGLAHGHLMFIFVAN</sequence>
<reference evidence="1 2" key="1">
    <citation type="journal article" date="2023" name="BMC Biotechnol.">
        <title>Vitis rotundifolia cv Carlos genome sequencing.</title>
        <authorList>
            <person name="Huff M."/>
            <person name="Hulse-Kemp A."/>
            <person name="Scheffler B."/>
            <person name="Youngblood R."/>
            <person name="Simpson S."/>
            <person name="Babiker E."/>
            <person name="Staton M."/>
        </authorList>
    </citation>
    <scope>NUCLEOTIDE SEQUENCE [LARGE SCALE GENOMIC DNA]</scope>
    <source>
        <tissue evidence="1">Leaf</tissue>
    </source>
</reference>
<evidence type="ECO:0000313" key="2">
    <source>
        <dbReference type="Proteomes" id="UP001168098"/>
    </source>
</evidence>
<name>A0AA38ZBS1_VITRO</name>
<gene>
    <name evidence="1" type="ORF">PVL29_015135</name>
</gene>
<protein>
    <submittedName>
        <fullName evidence="1">Uncharacterized protein</fullName>
    </submittedName>
</protein>
<organism evidence="1 2">
    <name type="scientific">Vitis rotundifolia</name>
    <name type="common">Muscadine grape</name>
    <dbReference type="NCBI Taxonomy" id="103349"/>
    <lineage>
        <taxon>Eukaryota</taxon>
        <taxon>Viridiplantae</taxon>
        <taxon>Streptophyta</taxon>
        <taxon>Embryophyta</taxon>
        <taxon>Tracheophyta</taxon>
        <taxon>Spermatophyta</taxon>
        <taxon>Magnoliopsida</taxon>
        <taxon>eudicotyledons</taxon>
        <taxon>Gunneridae</taxon>
        <taxon>Pentapetalae</taxon>
        <taxon>rosids</taxon>
        <taxon>Vitales</taxon>
        <taxon>Vitaceae</taxon>
        <taxon>Viteae</taxon>
        <taxon>Vitis</taxon>
    </lineage>
</organism>
<proteinExistence type="predicted"/>
<accession>A0AA38ZBS1</accession>
<evidence type="ECO:0000313" key="1">
    <source>
        <dbReference type="EMBL" id="KAJ9686101.1"/>
    </source>
</evidence>
<comment type="caution">
    <text evidence="1">The sequence shown here is derived from an EMBL/GenBank/DDBJ whole genome shotgun (WGS) entry which is preliminary data.</text>
</comment>
<dbReference type="Proteomes" id="UP001168098">
    <property type="component" value="Unassembled WGS sequence"/>
</dbReference>
<dbReference type="EMBL" id="JARBHA010000012">
    <property type="protein sequence ID" value="KAJ9686101.1"/>
    <property type="molecule type" value="Genomic_DNA"/>
</dbReference>
<dbReference type="AlphaFoldDB" id="A0AA38ZBS1"/>